<keyword evidence="8 12" id="KW-0067">ATP-binding</keyword>
<name>A0A395UZI8_9FIRM</name>
<gene>
    <name evidence="12" type="primary">rbsK</name>
    <name evidence="14" type="ORF">DWY38_06385</name>
</gene>
<dbReference type="GO" id="GO:0005737">
    <property type="term" value="C:cytoplasm"/>
    <property type="evidence" value="ECO:0007669"/>
    <property type="project" value="UniProtKB-SubCell"/>
</dbReference>
<comment type="cofactor">
    <cofactor evidence="12">
        <name>Mg(2+)</name>
        <dbReference type="ChEBI" id="CHEBI:18420"/>
    </cofactor>
    <text evidence="12">Requires a divalent cation, most likely magnesium in vivo, as an electrophilic catalyst to aid phosphoryl group transfer. It is the chelate of the metal and the nucleotide that is the actual substrate.</text>
</comment>
<keyword evidence="11 12" id="KW-0119">Carbohydrate metabolism</keyword>
<dbReference type="InterPro" id="IPR011877">
    <property type="entry name" value="Ribokinase"/>
</dbReference>
<dbReference type="GO" id="GO:0005524">
    <property type="term" value="F:ATP binding"/>
    <property type="evidence" value="ECO:0007669"/>
    <property type="project" value="UniProtKB-UniRule"/>
</dbReference>
<evidence type="ECO:0000256" key="7">
    <source>
        <dbReference type="ARBA" id="ARBA00022777"/>
    </source>
</evidence>
<evidence type="ECO:0000256" key="10">
    <source>
        <dbReference type="ARBA" id="ARBA00022958"/>
    </source>
</evidence>
<organism evidence="14 15">
    <name type="scientific">Agathobacter rectalis</name>
    <dbReference type="NCBI Taxonomy" id="39491"/>
    <lineage>
        <taxon>Bacteria</taxon>
        <taxon>Bacillati</taxon>
        <taxon>Bacillota</taxon>
        <taxon>Clostridia</taxon>
        <taxon>Lachnospirales</taxon>
        <taxon>Lachnospiraceae</taxon>
        <taxon>Agathobacter</taxon>
    </lineage>
</organism>
<evidence type="ECO:0000256" key="3">
    <source>
        <dbReference type="ARBA" id="ARBA00016943"/>
    </source>
</evidence>
<keyword evidence="4 12" id="KW-0808">Transferase</keyword>
<feature type="binding site" evidence="12">
    <location>
        <position position="322"/>
    </location>
    <ligand>
        <name>K(+)</name>
        <dbReference type="ChEBI" id="CHEBI:29103"/>
    </ligand>
</feature>
<feature type="binding site" evidence="12">
    <location>
        <begin position="10"/>
        <end position="12"/>
    </location>
    <ligand>
        <name>substrate</name>
    </ligand>
</feature>
<feature type="binding site" evidence="12">
    <location>
        <begin position="38"/>
        <end position="42"/>
    </location>
    <ligand>
        <name>substrate</name>
    </ligand>
</feature>
<proteinExistence type="inferred from homology"/>
<dbReference type="Pfam" id="PF00294">
    <property type="entry name" value="PfkB"/>
    <property type="match status" value="1"/>
</dbReference>
<feature type="active site" description="Proton acceptor" evidence="12">
    <location>
        <position position="283"/>
    </location>
</feature>
<feature type="binding site" evidence="12">
    <location>
        <position position="313"/>
    </location>
    <ligand>
        <name>K(+)</name>
        <dbReference type="ChEBI" id="CHEBI:29103"/>
    </ligand>
</feature>
<dbReference type="AlphaFoldDB" id="A0A395UZI8"/>
<keyword evidence="9 12" id="KW-0460">Magnesium</keyword>
<dbReference type="Proteomes" id="UP000266066">
    <property type="component" value="Unassembled WGS sequence"/>
</dbReference>
<dbReference type="PANTHER" id="PTHR10584:SF166">
    <property type="entry name" value="RIBOKINASE"/>
    <property type="match status" value="1"/>
</dbReference>
<keyword evidence="5 12" id="KW-0479">Metal-binding</keyword>
<evidence type="ECO:0000256" key="4">
    <source>
        <dbReference type="ARBA" id="ARBA00022679"/>
    </source>
</evidence>
<protein>
    <recommendedName>
        <fullName evidence="3 12">Ribokinase</fullName>
        <shortName evidence="12">RK</shortName>
        <ecNumber evidence="2 12">2.7.1.15</ecNumber>
    </recommendedName>
</protein>
<comment type="caution">
    <text evidence="14">The sequence shown here is derived from an EMBL/GenBank/DDBJ whole genome shotgun (WGS) entry which is preliminary data.</text>
</comment>
<evidence type="ECO:0000256" key="8">
    <source>
        <dbReference type="ARBA" id="ARBA00022840"/>
    </source>
</evidence>
<evidence type="ECO:0000256" key="9">
    <source>
        <dbReference type="ARBA" id="ARBA00022842"/>
    </source>
</evidence>
<dbReference type="SUPFAM" id="SSF53613">
    <property type="entry name" value="Ribokinase-like"/>
    <property type="match status" value="1"/>
</dbReference>
<evidence type="ECO:0000313" key="14">
    <source>
        <dbReference type="EMBL" id="RGR55188.1"/>
    </source>
</evidence>
<evidence type="ECO:0000313" key="15">
    <source>
        <dbReference type="Proteomes" id="UP000266066"/>
    </source>
</evidence>
<feature type="binding site" evidence="12">
    <location>
        <position position="136"/>
    </location>
    <ligand>
        <name>substrate</name>
    </ligand>
</feature>
<dbReference type="HAMAP" id="MF_01987">
    <property type="entry name" value="Ribokinase"/>
    <property type="match status" value="1"/>
</dbReference>
<feature type="binding site" evidence="12">
    <location>
        <begin position="251"/>
        <end position="256"/>
    </location>
    <ligand>
        <name>ATP</name>
        <dbReference type="ChEBI" id="CHEBI:30616"/>
    </ligand>
</feature>
<comment type="caution">
    <text evidence="12">Lacks conserved residue(s) required for the propagation of feature annotation.</text>
</comment>
<comment type="activity regulation">
    <text evidence="12">Activated by a monovalent cation that binds near, but not in, the active site. The most likely occupant of the site in vivo is potassium. Ion binding induces a conformational change that may alter substrate affinity.</text>
</comment>
<keyword evidence="10 12" id="KW-0630">Potassium</keyword>
<dbReference type="PRINTS" id="PR00990">
    <property type="entry name" value="RIBOKINASE"/>
</dbReference>
<dbReference type="PROSITE" id="PS00583">
    <property type="entry name" value="PFKB_KINASES_1"/>
    <property type="match status" value="1"/>
</dbReference>
<evidence type="ECO:0000256" key="1">
    <source>
        <dbReference type="ARBA" id="ARBA00005380"/>
    </source>
</evidence>
<dbReference type="EMBL" id="QRUJ01000005">
    <property type="protein sequence ID" value="RGR55188.1"/>
    <property type="molecule type" value="Genomic_DNA"/>
</dbReference>
<feature type="binding site" evidence="12">
    <location>
        <position position="279"/>
    </location>
    <ligand>
        <name>K(+)</name>
        <dbReference type="ChEBI" id="CHEBI:29103"/>
    </ligand>
</feature>
<dbReference type="GO" id="GO:0004747">
    <property type="term" value="F:ribokinase activity"/>
    <property type="evidence" value="ECO:0007669"/>
    <property type="project" value="UniProtKB-UniRule"/>
</dbReference>
<dbReference type="InterPro" id="IPR002139">
    <property type="entry name" value="Ribo/fructo_kinase"/>
</dbReference>
<dbReference type="GO" id="GO:0019303">
    <property type="term" value="P:D-ribose catabolic process"/>
    <property type="evidence" value="ECO:0007669"/>
    <property type="project" value="UniProtKB-UniRule"/>
</dbReference>
<dbReference type="InterPro" id="IPR011611">
    <property type="entry name" value="PfkB_dom"/>
</dbReference>
<comment type="catalytic activity">
    <reaction evidence="12">
        <text>D-ribose + ATP = D-ribose 5-phosphate + ADP + H(+)</text>
        <dbReference type="Rhea" id="RHEA:13697"/>
        <dbReference type="ChEBI" id="CHEBI:15378"/>
        <dbReference type="ChEBI" id="CHEBI:30616"/>
        <dbReference type="ChEBI" id="CHEBI:47013"/>
        <dbReference type="ChEBI" id="CHEBI:78346"/>
        <dbReference type="ChEBI" id="CHEBI:456216"/>
        <dbReference type="EC" id="2.7.1.15"/>
    </reaction>
</comment>
<dbReference type="UniPathway" id="UPA00916">
    <property type="reaction ID" value="UER00889"/>
</dbReference>
<feature type="binding site" evidence="12">
    <location>
        <position position="318"/>
    </location>
    <ligand>
        <name>K(+)</name>
        <dbReference type="ChEBI" id="CHEBI:29103"/>
    </ligand>
</feature>
<feature type="binding site" evidence="12">
    <location>
        <position position="283"/>
    </location>
    <ligand>
        <name>substrate</name>
    </ligand>
</feature>
<dbReference type="RefSeq" id="WP_118392104.1">
    <property type="nucleotide sequence ID" value="NZ_QRUJ01000005.1"/>
</dbReference>
<feature type="domain" description="Carbohydrate kinase PfkB" evidence="13">
    <location>
        <begin position="6"/>
        <end position="325"/>
    </location>
</feature>
<evidence type="ECO:0000256" key="11">
    <source>
        <dbReference type="ARBA" id="ARBA00023277"/>
    </source>
</evidence>
<dbReference type="PANTHER" id="PTHR10584">
    <property type="entry name" value="SUGAR KINASE"/>
    <property type="match status" value="1"/>
</dbReference>
<dbReference type="InterPro" id="IPR029056">
    <property type="entry name" value="Ribokinase-like"/>
</dbReference>
<evidence type="ECO:0000256" key="5">
    <source>
        <dbReference type="ARBA" id="ARBA00022723"/>
    </source>
</evidence>
<feature type="binding site" evidence="12">
    <location>
        <begin position="282"/>
        <end position="283"/>
    </location>
    <ligand>
        <name>ATP</name>
        <dbReference type="ChEBI" id="CHEBI:30616"/>
    </ligand>
</feature>
<reference evidence="14 15" key="1">
    <citation type="submission" date="2018-08" db="EMBL/GenBank/DDBJ databases">
        <title>A genome reference for cultivated species of the human gut microbiota.</title>
        <authorList>
            <person name="Zou Y."/>
            <person name="Xue W."/>
            <person name="Luo G."/>
        </authorList>
    </citation>
    <scope>NUCLEOTIDE SEQUENCE [LARGE SCALE GENOMIC DNA]</scope>
    <source>
        <strain evidence="14 15">AF25-15</strain>
    </source>
</reference>
<sequence length="334" mass="36755">MKALNYGSLNIDFVYNVEHFVRSGETISSQNMAIFAGGKGLNQSVALAKSGIDTWHAGNIGEDGEFLAEILQKAGAHTDFITRLPGRNGHAIIQKQPNGQNCILLYGGSNRQNTKTQVDEVLSHFEKGDYLILQNEINEIAYIMERAHEKGMIIVLNPSPMDEKIFTYPLEYVDYFLLNEIEAKDLTGFEDFVEVDGITGVGEFQKNVLNENVQDTDSAKERENANTSIDRWDALLDAVCSHFPNSKVVLTLGEYGSIYKDEKQKIHQPIVKVPVVDTTAAGDTFTGFFIGSIAKGLSPKEAMQIAAKASAIAVSRQGAAPSIPELNEVYEFGR</sequence>
<dbReference type="Gene3D" id="3.40.1190.20">
    <property type="match status" value="1"/>
</dbReference>
<dbReference type="GO" id="GO:0046872">
    <property type="term" value="F:metal ion binding"/>
    <property type="evidence" value="ECO:0007669"/>
    <property type="project" value="UniProtKB-KW"/>
</dbReference>
<keyword evidence="6 12" id="KW-0547">Nucleotide-binding</keyword>
<comment type="similarity">
    <text evidence="12">Belongs to the carbohydrate kinase PfkB family. Ribokinase subfamily.</text>
</comment>
<evidence type="ECO:0000256" key="12">
    <source>
        <dbReference type="HAMAP-Rule" id="MF_01987"/>
    </source>
</evidence>
<dbReference type="InterPro" id="IPR002173">
    <property type="entry name" value="Carboh/pur_kinase_PfkB_CS"/>
</dbReference>
<feature type="binding site" evidence="12">
    <location>
        <position position="277"/>
    </location>
    <ligand>
        <name>K(+)</name>
        <dbReference type="ChEBI" id="CHEBI:29103"/>
    </ligand>
</feature>
<comment type="similarity">
    <text evidence="1">Belongs to the carbohydrate kinase pfkB family.</text>
</comment>
<dbReference type="CDD" id="cd01174">
    <property type="entry name" value="ribokinase"/>
    <property type="match status" value="1"/>
</dbReference>
<keyword evidence="12" id="KW-0963">Cytoplasm</keyword>
<comment type="pathway">
    <text evidence="12">Carbohydrate metabolism; D-ribose degradation; D-ribose 5-phosphate from beta-D-ribopyranose: step 2/2.</text>
</comment>
<comment type="subunit">
    <text evidence="12">Homodimer.</text>
</comment>
<comment type="subcellular location">
    <subcellularLocation>
        <location evidence="12">Cytoplasm</location>
    </subcellularLocation>
</comment>
<dbReference type="EC" id="2.7.1.15" evidence="2 12"/>
<comment type="function">
    <text evidence="12">Catalyzes the phosphorylation of ribose at O-5 in a reaction requiring ATP and magnesium. The resulting D-ribose-5-phosphate can then be used either for sythesis of nucleotides, histidine, and tryptophan, or as a component of the pentose phosphate pathway.</text>
</comment>
<keyword evidence="7 12" id="KW-0418">Kinase</keyword>
<accession>A0A395UZI8</accession>
<feature type="binding site" evidence="12">
    <location>
        <position position="316"/>
    </location>
    <ligand>
        <name>K(+)</name>
        <dbReference type="ChEBI" id="CHEBI:29103"/>
    </ligand>
</feature>
<evidence type="ECO:0000259" key="13">
    <source>
        <dbReference type="Pfam" id="PF00294"/>
    </source>
</evidence>
<evidence type="ECO:0000256" key="6">
    <source>
        <dbReference type="ARBA" id="ARBA00022741"/>
    </source>
</evidence>
<evidence type="ECO:0000256" key="2">
    <source>
        <dbReference type="ARBA" id="ARBA00012035"/>
    </source>
</evidence>
<feature type="binding site" evidence="12">
    <location>
        <position position="179"/>
    </location>
    <ligand>
        <name>ATP</name>
        <dbReference type="ChEBI" id="CHEBI:30616"/>
    </ligand>
</feature>